<protein>
    <submittedName>
        <fullName evidence="2">Uncharacterized protein</fullName>
    </submittedName>
</protein>
<comment type="caution">
    <text evidence="2">The sequence shown here is derived from an EMBL/GenBank/DDBJ whole genome shotgun (WGS) entry which is preliminary data.</text>
</comment>
<keyword evidence="3" id="KW-1185">Reference proteome</keyword>
<proteinExistence type="predicted"/>
<accession>A0A7Y6C3S4</accession>
<keyword evidence="1" id="KW-0812">Transmembrane</keyword>
<dbReference type="AlphaFoldDB" id="A0A7Y6C3S4"/>
<keyword evidence="1" id="KW-0472">Membrane</keyword>
<sequence length="254" mass="29741">MKRLVYLILLIMGVPIVLNYALLSWRAPGLNADENAWLGFFANYVGLISAVCIALYQQYNQRKKDKEVEHRQRLKEEEQERKTNRSYLVLHDFRSNPRLNNIATPENSRLIETKGYQWLIEKLKTDGGLDQFTTSFIKLSHYGNPEVIFNCKVEIKMQYSKGKGDFKVDIGVFEKGIEVFIPVVPIGTIKREEIEISEVKVTYTTIKDETMEYVHDLIKRKDSCRVFYGNHDELLFEFQLDSSSWIYPNKLITR</sequence>
<keyword evidence="1" id="KW-1133">Transmembrane helix</keyword>
<dbReference type="Proteomes" id="UP000526125">
    <property type="component" value="Unassembled WGS sequence"/>
</dbReference>
<dbReference type="EMBL" id="JABMCB010000206">
    <property type="protein sequence ID" value="NUU80070.1"/>
    <property type="molecule type" value="Genomic_DNA"/>
</dbReference>
<organism evidence="2 3">
    <name type="scientific">Paenibacillus xylanilyticus</name>
    <dbReference type="NCBI Taxonomy" id="248903"/>
    <lineage>
        <taxon>Bacteria</taxon>
        <taxon>Bacillati</taxon>
        <taxon>Bacillota</taxon>
        <taxon>Bacilli</taxon>
        <taxon>Bacillales</taxon>
        <taxon>Paenibacillaceae</taxon>
        <taxon>Paenibacillus</taxon>
    </lineage>
</organism>
<feature type="transmembrane region" description="Helical" evidence="1">
    <location>
        <begin position="7"/>
        <end position="25"/>
    </location>
</feature>
<name>A0A7Y6C3S4_9BACL</name>
<evidence type="ECO:0000256" key="1">
    <source>
        <dbReference type="SAM" id="Phobius"/>
    </source>
</evidence>
<evidence type="ECO:0000313" key="3">
    <source>
        <dbReference type="Proteomes" id="UP000526125"/>
    </source>
</evidence>
<evidence type="ECO:0000313" key="2">
    <source>
        <dbReference type="EMBL" id="NUU80070.1"/>
    </source>
</evidence>
<feature type="transmembrane region" description="Helical" evidence="1">
    <location>
        <begin position="37"/>
        <end position="56"/>
    </location>
</feature>
<gene>
    <name evidence="2" type="ORF">HP552_33310</name>
</gene>
<dbReference type="RefSeq" id="WP_175399598.1">
    <property type="nucleotide sequence ID" value="NZ_JABMCB010000206.1"/>
</dbReference>
<reference evidence="2 3" key="1">
    <citation type="submission" date="2020-05" db="EMBL/GenBank/DDBJ databases">
        <title>Genome Sequencing of Type Strains.</title>
        <authorList>
            <person name="Lemaire J.F."/>
            <person name="Inderbitzin P."/>
            <person name="Gregorio O.A."/>
            <person name="Collins S.B."/>
            <person name="Wespe N."/>
            <person name="Knight-Connoni V."/>
        </authorList>
    </citation>
    <scope>NUCLEOTIDE SEQUENCE [LARGE SCALE GENOMIC DNA]</scope>
    <source>
        <strain evidence="2 3">LMG 21957</strain>
    </source>
</reference>